<dbReference type="Gene3D" id="1.25.40.10">
    <property type="entry name" value="Tetratricopeptide repeat domain"/>
    <property type="match status" value="2"/>
</dbReference>
<dbReference type="InterPro" id="IPR050697">
    <property type="entry name" value="Adenylyl/Guanylyl_Cyclase_3/4"/>
</dbReference>
<dbReference type="Gene3D" id="3.30.70.1230">
    <property type="entry name" value="Nucleotide cyclase"/>
    <property type="match status" value="1"/>
</dbReference>
<dbReference type="GO" id="GO:0035556">
    <property type="term" value="P:intracellular signal transduction"/>
    <property type="evidence" value="ECO:0007669"/>
    <property type="project" value="InterPro"/>
</dbReference>
<dbReference type="RefSeq" id="WP_180938035.1">
    <property type="nucleotide sequence ID" value="NZ_CP041238.1"/>
</dbReference>
<dbReference type="InterPro" id="IPR029787">
    <property type="entry name" value="Nucleotide_cyclase"/>
</dbReference>
<dbReference type="SMART" id="SM00028">
    <property type="entry name" value="TPR"/>
    <property type="match status" value="4"/>
</dbReference>
<dbReference type="CDD" id="cd07302">
    <property type="entry name" value="CHD"/>
    <property type="match status" value="1"/>
</dbReference>
<evidence type="ECO:0000313" key="2">
    <source>
        <dbReference type="Proteomes" id="UP000510721"/>
    </source>
</evidence>
<dbReference type="InterPro" id="IPR001054">
    <property type="entry name" value="A/G_cyclase"/>
</dbReference>
<dbReference type="SUPFAM" id="SSF48452">
    <property type="entry name" value="TPR-like"/>
    <property type="match status" value="1"/>
</dbReference>
<gene>
    <name evidence="1" type="ORF">FKV68_12010</name>
</gene>
<accession>A0A859QCJ8</accession>
<reference evidence="1 2" key="1">
    <citation type="submission" date="2019-06" db="EMBL/GenBank/DDBJ databases">
        <title>Complete genome sequence of Ensifer mexicanus ITTG R7 isolated from nodules of Acacia angustissima (Mill.) Kuntze.</title>
        <authorList>
            <person name="Rincon-Rosales R."/>
            <person name="Rogel M.A."/>
            <person name="Guerrero G."/>
            <person name="Rincon-Molina C.I."/>
            <person name="Lopez-Lopez A."/>
            <person name="Martinez-Romero E."/>
        </authorList>
    </citation>
    <scope>NUCLEOTIDE SEQUENCE [LARGE SCALE GENOMIC DNA]</scope>
    <source>
        <strain evidence="1 2">ITTG R7</strain>
    </source>
</reference>
<dbReference type="PANTHER" id="PTHR43081:SF19">
    <property type="entry name" value="PH-SENSITIVE ADENYLATE CYCLASE RV1264"/>
    <property type="match status" value="1"/>
</dbReference>
<dbReference type="Pfam" id="PF00211">
    <property type="entry name" value="Guanylate_cyc"/>
    <property type="match status" value="1"/>
</dbReference>
<dbReference type="GO" id="GO:0006171">
    <property type="term" value="P:cAMP biosynthetic process"/>
    <property type="evidence" value="ECO:0007669"/>
    <property type="project" value="TreeGrafter"/>
</dbReference>
<protein>
    <submittedName>
        <fullName evidence="1">Guanylyl cyclase</fullName>
    </submittedName>
</protein>
<proteinExistence type="predicted"/>
<sequence>MERRLAAVMIADVVGYGLLSQADEEGTRVRFQADLHDLFEPAIAAHRGRLIKTMGDGLLIEFHSVVEAVRCAMEVQRAKSEGSDVDGCRLQFRIGINLGDVIVEGDDIHGDGVIIAERLQTLAEPGGILISGTAYDQVEKHVDACFVFLGEQRLKHIERPVRAYRLLPAEARDGSVTAAGRRARLREVLSASAVALGIAAGVVWWQPWWWQPWGATTEPASIAQAALTLPDKPSIAVLPFDNVSDDPKQEYFADGMTDALVTELAQISGLFVIARNSTFTYKGKATTAGQVSKELGVRYILEGSVQRAGEQLRINAQLIDSQSGGHAWAGKFDGTLADVFALQDEVTGGIADALALRLQPDEEVAVGRQETTVPAAFDAFLRGWEHYRRMTPEDSVKAVPYFEEAIALDPTYGRASAAAAMVYARLYAWRWHYYLGISRFEARAKASKYLRTAQGNKTALAHQVAGLLSEADWQHEQALVELKEAIALAPGDSWSYAMMALTLTSAGRADEAMPHIRTAIRLDPHYPSFFMFVLGLTEFSLQNYEAAAEAAEKSTKLNSEDESSWLLLAAASGQLGRRAEAEAAVARFDALSVRRGGIVATISTCPPLDLSKHEDRERLLQGLRLAGVPENMRSSEFSSKNKLTADEVRSLFLGHRLRGRVQDYGEAHEAAISTEGKGLLSGGWASIGGGRMADVEMRFEGDDVCFLWRKTANLCGMVLRNPGGLNAKENEFVWYHGDMAFTFSQVRPNP</sequence>
<dbReference type="PANTHER" id="PTHR43081">
    <property type="entry name" value="ADENYLATE CYCLASE, TERMINAL-DIFFERENTIATION SPECIFIC-RELATED"/>
    <property type="match status" value="1"/>
</dbReference>
<name>A0A859QCJ8_9HYPH</name>
<dbReference type="InterPro" id="IPR011990">
    <property type="entry name" value="TPR-like_helical_dom_sf"/>
</dbReference>
<dbReference type="InterPro" id="IPR019734">
    <property type="entry name" value="TPR_rpt"/>
</dbReference>
<dbReference type="KEGG" id="emx:FKV68_12010"/>
<dbReference type="SUPFAM" id="SSF55073">
    <property type="entry name" value="Nucleotide cyclase"/>
    <property type="match status" value="1"/>
</dbReference>
<evidence type="ECO:0000313" key="1">
    <source>
        <dbReference type="EMBL" id="QLL62123.1"/>
    </source>
</evidence>
<dbReference type="Proteomes" id="UP000510721">
    <property type="component" value="Chromosome"/>
</dbReference>
<organism evidence="1 2">
    <name type="scientific">Sinorhizobium mexicanum</name>
    <dbReference type="NCBI Taxonomy" id="375549"/>
    <lineage>
        <taxon>Bacteria</taxon>
        <taxon>Pseudomonadati</taxon>
        <taxon>Pseudomonadota</taxon>
        <taxon>Alphaproteobacteria</taxon>
        <taxon>Hyphomicrobiales</taxon>
        <taxon>Rhizobiaceae</taxon>
        <taxon>Sinorhizobium/Ensifer group</taxon>
        <taxon>Sinorhizobium</taxon>
    </lineage>
</organism>
<dbReference type="PROSITE" id="PS50005">
    <property type="entry name" value="TPR"/>
    <property type="match status" value="1"/>
</dbReference>
<dbReference type="Gene3D" id="3.40.50.10070">
    <property type="entry name" value="TolB, N-terminal domain"/>
    <property type="match status" value="1"/>
</dbReference>
<dbReference type="Pfam" id="PF13181">
    <property type="entry name" value="TPR_8"/>
    <property type="match status" value="2"/>
</dbReference>
<dbReference type="GO" id="GO:0004016">
    <property type="term" value="F:adenylate cyclase activity"/>
    <property type="evidence" value="ECO:0007669"/>
    <property type="project" value="UniProtKB-ARBA"/>
</dbReference>
<dbReference type="AlphaFoldDB" id="A0A859QCJ8"/>
<dbReference type="PROSITE" id="PS50125">
    <property type="entry name" value="GUANYLATE_CYCLASE_2"/>
    <property type="match status" value="1"/>
</dbReference>
<dbReference type="EMBL" id="CP041238">
    <property type="protein sequence ID" value="QLL62123.1"/>
    <property type="molecule type" value="Genomic_DNA"/>
</dbReference>
<keyword evidence="2" id="KW-1185">Reference proteome</keyword>